<feature type="compositionally biased region" description="Basic and acidic residues" evidence="1">
    <location>
        <begin position="243"/>
        <end position="257"/>
    </location>
</feature>
<feature type="compositionally biased region" description="Polar residues" evidence="1">
    <location>
        <begin position="323"/>
        <end position="335"/>
    </location>
</feature>
<feature type="compositionally biased region" description="Polar residues" evidence="1">
    <location>
        <begin position="463"/>
        <end position="489"/>
    </location>
</feature>
<feature type="compositionally biased region" description="Basic residues" evidence="1">
    <location>
        <begin position="560"/>
        <end position="576"/>
    </location>
</feature>
<evidence type="ECO:0000313" key="3">
    <source>
        <dbReference type="EMBL" id="RID43996.1"/>
    </source>
</evidence>
<dbReference type="PANTHER" id="PTHR31286">
    <property type="entry name" value="GLYCINE-RICH CELL WALL STRUCTURAL PROTEIN 1.8-LIKE"/>
    <property type="match status" value="1"/>
</dbReference>
<feature type="region of interest" description="Disordered" evidence="1">
    <location>
        <begin position="1"/>
        <end position="25"/>
    </location>
</feature>
<feature type="compositionally biased region" description="Basic and acidic residues" evidence="1">
    <location>
        <begin position="308"/>
        <end position="322"/>
    </location>
</feature>
<gene>
    <name evidence="3" type="ORF">BRARA_I00825</name>
</gene>
<proteinExistence type="predicted"/>
<feature type="domain" description="DUF4283" evidence="2">
    <location>
        <begin position="37"/>
        <end position="117"/>
    </location>
</feature>
<name>A0A397Y0H6_BRACM</name>
<dbReference type="InterPro" id="IPR025558">
    <property type="entry name" value="DUF4283"/>
</dbReference>
<sequence>MAYRSSRLDKGKWIPEPPREARRPPIKIPQVDTTSLIEEHKLTLIGRVTNPKIQKTRALVDFFLSQWRVSGKITGRDLGPHLFQFKFESEQDLQSILAKAPFHFKRWMMILQRWEPVVSDFFPALIPFWITIHGIPLHYWTKPALDTIGDELGPVEGYEVEKGRIRVLINGLKPLEMVLDISLPSGEIKQVELEYDNLEKHCFICYSLSHEKEECPSQRALVNNRGSEPQRFRISQSRTLDRLEADRRRNYERKQSRADPSQQKYHSIREFDWTKEKSFRYNYGARRDPNHRTGSVNIENSNGGTRRSARERLSFSKEDSDRNSMLSKRASQTPRTEWRPVGSGSQQGASSKPSQSLVSHTPSPRPQREGGSSLQATAQTRKQNSGGGSLQSQERRSALERIALPTERIPLLQDGVANAESGRLQEVNIQYLEENIQSVEKTSVPSSSRLPARSSLGAVGGTSIPSTSRQPGQSNMGTYDASQSRSPIRTLSEDRVHVSLRLGPLFDLDSEEDASLNLPIATLKSKAPISAEAQAARGKGVKAPTTRKRGLRSPVQGLNVKKRRVTKTQSSPRRRNTKEAGTSEAGTAVAAGASRPRSILIPAIKKKGTDFRSGPKPLP</sequence>
<accession>A0A397Y0H6</accession>
<protein>
    <recommendedName>
        <fullName evidence="2">DUF4283 domain-containing protein</fullName>
    </recommendedName>
</protein>
<feature type="compositionally biased region" description="Polar residues" evidence="1">
    <location>
        <begin position="370"/>
        <end position="384"/>
    </location>
</feature>
<feature type="compositionally biased region" description="Low complexity" evidence="1">
    <location>
        <begin position="443"/>
        <end position="456"/>
    </location>
</feature>
<evidence type="ECO:0000313" key="4">
    <source>
        <dbReference type="Proteomes" id="UP000264353"/>
    </source>
</evidence>
<feature type="region of interest" description="Disordered" evidence="1">
    <location>
        <begin position="535"/>
        <end position="619"/>
    </location>
</feature>
<dbReference type="Proteomes" id="UP000264353">
    <property type="component" value="Chromosome A9"/>
</dbReference>
<feature type="compositionally biased region" description="Polar residues" evidence="1">
    <location>
        <begin position="292"/>
        <end position="305"/>
    </location>
</feature>
<dbReference type="InterPro" id="IPR040256">
    <property type="entry name" value="At4g02000-like"/>
</dbReference>
<feature type="compositionally biased region" description="Polar residues" evidence="1">
    <location>
        <begin position="343"/>
        <end position="362"/>
    </location>
</feature>
<organism evidence="3 4">
    <name type="scientific">Brassica campestris</name>
    <name type="common">Field mustard</name>
    <dbReference type="NCBI Taxonomy" id="3711"/>
    <lineage>
        <taxon>Eukaryota</taxon>
        <taxon>Viridiplantae</taxon>
        <taxon>Streptophyta</taxon>
        <taxon>Embryophyta</taxon>
        <taxon>Tracheophyta</taxon>
        <taxon>Spermatophyta</taxon>
        <taxon>Magnoliopsida</taxon>
        <taxon>eudicotyledons</taxon>
        <taxon>Gunneridae</taxon>
        <taxon>Pentapetalae</taxon>
        <taxon>rosids</taxon>
        <taxon>malvids</taxon>
        <taxon>Brassicales</taxon>
        <taxon>Brassicaceae</taxon>
        <taxon>Brassiceae</taxon>
        <taxon>Brassica</taxon>
    </lineage>
</organism>
<dbReference type="EMBL" id="CM010636">
    <property type="protein sequence ID" value="RID43996.1"/>
    <property type="molecule type" value="Genomic_DNA"/>
</dbReference>
<dbReference type="PANTHER" id="PTHR31286:SF163">
    <property type="entry name" value="ZINC KNUCKLE CX2CX4HX4C DOMAIN-CONTAINING PROTEIN"/>
    <property type="match status" value="1"/>
</dbReference>
<feature type="region of interest" description="Disordered" evidence="1">
    <location>
        <begin position="284"/>
        <end position="395"/>
    </location>
</feature>
<evidence type="ECO:0000256" key="1">
    <source>
        <dbReference type="SAM" id="MobiDB-lite"/>
    </source>
</evidence>
<feature type="compositionally biased region" description="Basic and acidic residues" evidence="1">
    <location>
        <begin position="1"/>
        <end position="23"/>
    </location>
</feature>
<evidence type="ECO:0000259" key="2">
    <source>
        <dbReference type="Pfam" id="PF14111"/>
    </source>
</evidence>
<feature type="region of interest" description="Disordered" evidence="1">
    <location>
        <begin position="243"/>
        <end position="269"/>
    </location>
</feature>
<dbReference type="AlphaFoldDB" id="A0A397Y0H6"/>
<reference evidence="3 4" key="1">
    <citation type="submission" date="2018-06" db="EMBL/GenBank/DDBJ databases">
        <title>WGS assembly of Brassica rapa FPsc.</title>
        <authorList>
            <person name="Bowman J."/>
            <person name="Kohchi T."/>
            <person name="Yamato K."/>
            <person name="Jenkins J."/>
            <person name="Shu S."/>
            <person name="Ishizaki K."/>
            <person name="Yamaoka S."/>
            <person name="Nishihama R."/>
            <person name="Nakamura Y."/>
            <person name="Berger F."/>
            <person name="Adam C."/>
            <person name="Aki S."/>
            <person name="Althoff F."/>
            <person name="Araki T."/>
            <person name="Arteaga-Vazquez M."/>
            <person name="Balasubrmanian S."/>
            <person name="Bauer D."/>
            <person name="Boehm C."/>
            <person name="Briginshaw L."/>
            <person name="Caballero-Perez J."/>
            <person name="Catarino B."/>
            <person name="Chen F."/>
            <person name="Chiyoda S."/>
            <person name="Chovatia M."/>
            <person name="Davies K."/>
            <person name="Delmans M."/>
            <person name="Demura T."/>
            <person name="Dierschke T."/>
            <person name="Dolan L."/>
            <person name="Dorantes-Acosta A."/>
            <person name="Eklund D."/>
            <person name="Florent S."/>
            <person name="Flores-Sandoval E."/>
            <person name="Fujiyama A."/>
            <person name="Fukuzawa H."/>
            <person name="Galik B."/>
            <person name="Grimanelli D."/>
            <person name="Grimwood J."/>
            <person name="Grossniklaus U."/>
            <person name="Hamada T."/>
            <person name="Haseloff J."/>
            <person name="Hetherington A."/>
            <person name="Higo A."/>
            <person name="Hirakawa Y."/>
            <person name="Hundley H."/>
            <person name="Ikeda Y."/>
            <person name="Inoue K."/>
            <person name="Inoue S."/>
            <person name="Ishida S."/>
            <person name="Jia Q."/>
            <person name="Kakita M."/>
            <person name="Kanazawa T."/>
            <person name="Kawai Y."/>
            <person name="Kawashima T."/>
            <person name="Kennedy M."/>
            <person name="Kinose K."/>
            <person name="Kinoshita T."/>
            <person name="Kohara Y."/>
            <person name="Koide E."/>
            <person name="Komatsu K."/>
            <person name="Kopischke S."/>
            <person name="Kubo M."/>
            <person name="Kyozuka J."/>
            <person name="Lagercrantz U."/>
            <person name="Lin S."/>
            <person name="Lindquist E."/>
            <person name="Lipzen A."/>
            <person name="Lu C."/>
            <person name="Luna E."/>
            <person name="Martienssen R."/>
            <person name="Minamino N."/>
            <person name="Mizutani M."/>
            <person name="Mizutani M."/>
            <person name="Mochizuki N."/>
            <person name="Monte I."/>
            <person name="Mosher R."/>
            <person name="Nagasaki H."/>
            <person name="Nakagami H."/>
            <person name="Naramoto S."/>
            <person name="Nishitani K."/>
            <person name="Ohtani M."/>
            <person name="Okamoto T."/>
            <person name="Okumura M."/>
            <person name="Phillips J."/>
            <person name="Pollak B."/>
            <person name="Reinders A."/>
            <person name="Roevekamp M."/>
            <person name="Sano R."/>
            <person name="Sawa S."/>
            <person name="Schmid M."/>
            <person name="Shirakawa M."/>
            <person name="Solano R."/>
            <person name="Spunde A."/>
            <person name="Suetsugu N."/>
            <person name="Sugano S."/>
            <person name="Sugiyama A."/>
            <person name="Sun R."/>
            <person name="Suzuki Y."/>
            <person name="Takenaka M."/>
            <person name="Takezawa D."/>
            <person name="Tomogane H."/>
            <person name="Tsuzuki M."/>
            <person name="Ueda T."/>
            <person name="Umeda M."/>
            <person name="Ward J."/>
            <person name="Watanabe Y."/>
            <person name="Yazaki K."/>
            <person name="Yokoyama R."/>
            <person name="Yoshitake Y."/>
            <person name="Yotsui I."/>
            <person name="Zachgo S."/>
            <person name="Schmutz J."/>
        </authorList>
    </citation>
    <scope>NUCLEOTIDE SEQUENCE [LARGE SCALE GENOMIC DNA]</scope>
    <source>
        <strain evidence="4">cv. B-3</strain>
    </source>
</reference>
<dbReference type="Pfam" id="PF14111">
    <property type="entry name" value="DUF4283"/>
    <property type="match status" value="1"/>
</dbReference>
<feature type="region of interest" description="Disordered" evidence="1">
    <location>
        <begin position="439"/>
        <end position="490"/>
    </location>
</feature>